<dbReference type="Pfam" id="PF08849">
    <property type="entry name" value="BrxA"/>
    <property type="match status" value="1"/>
</dbReference>
<organism evidence="1 2">
    <name type="scientific">Fusobacterium mortiferum</name>
    <dbReference type="NCBI Taxonomy" id="850"/>
    <lineage>
        <taxon>Bacteria</taxon>
        <taxon>Fusobacteriati</taxon>
        <taxon>Fusobacteriota</taxon>
        <taxon>Fusobacteriia</taxon>
        <taxon>Fusobacteriales</taxon>
        <taxon>Fusobacteriaceae</taxon>
        <taxon>Fusobacterium</taxon>
    </lineage>
</organism>
<dbReference type="EMBL" id="QRHL01000010">
    <property type="protein sequence ID" value="RHF72153.1"/>
    <property type="molecule type" value="Genomic_DNA"/>
</dbReference>
<evidence type="ECO:0000313" key="2">
    <source>
        <dbReference type="Proteomes" id="UP000284676"/>
    </source>
</evidence>
<dbReference type="AlphaFoldDB" id="A0A414PUC3"/>
<accession>A0A414PUC3</accession>
<sequence>MEYRVIPEENFYLKEIKNTCKLIINLNLNFENLKEKLKEFDSLEATSENNFVKKFKSISKRVAILSPNLKKFLIEKNIESSSFINLYSILSVERLIAEFMDEVIKNKYYNFDYNVYEKDFREFIISKEEQSEKVNNWSEASKKKMITKIKAFLIEAGFLKKEKDGSYKIIKPIVDADVIDEIKTNGNKQILEIMLY</sequence>
<name>A0A414PUC3_FUSMR</name>
<protein>
    <submittedName>
        <fullName evidence="1">DUF1819 family protein</fullName>
    </submittedName>
</protein>
<proteinExistence type="predicted"/>
<dbReference type="Proteomes" id="UP000284676">
    <property type="component" value="Unassembled WGS sequence"/>
</dbReference>
<dbReference type="InterPro" id="IPR023137">
    <property type="entry name" value="BrxA_sf"/>
</dbReference>
<dbReference type="InterPro" id="IPR014948">
    <property type="entry name" value="BrxA"/>
</dbReference>
<comment type="caution">
    <text evidence="1">The sequence shown here is derived from an EMBL/GenBank/DDBJ whole genome shotgun (WGS) entry which is preliminary data.</text>
</comment>
<dbReference type="RefSeq" id="WP_118234409.1">
    <property type="nucleotide sequence ID" value="NZ_QRHL01000010.1"/>
</dbReference>
<reference evidence="1 2" key="1">
    <citation type="submission" date="2018-08" db="EMBL/GenBank/DDBJ databases">
        <title>A genome reference for cultivated species of the human gut microbiota.</title>
        <authorList>
            <person name="Zou Y."/>
            <person name="Xue W."/>
            <person name="Luo G."/>
        </authorList>
    </citation>
    <scope>NUCLEOTIDE SEQUENCE [LARGE SCALE GENOMIC DNA]</scope>
    <source>
        <strain evidence="1 2">AM25-1</strain>
    </source>
</reference>
<gene>
    <name evidence="1" type="ORF">DW663_07320</name>
</gene>
<evidence type="ECO:0000313" key="1">
    <source>
        <dbReference type="EMBL" id="RHF72153.1"/>
    </source>
</evidence>
<dbReference type="Gene3D" id="1.10.3540.10">
    <property type="entry name" value="uncharacterized protein from magnetospirillum magneticum domain"/>
    <property type="match status" value="1"/>
</dbReference>